<accession>A0A8X6RNW2</accession>
<proteinExistence type="predicted"/>
<dbReference type="InterPro" id="IPR049012">
    <property type="entry name" value="Mutator_transp_dom"/>
</dbReference>
<dbReference type="Proteomes" id="UP000887159">
    <property type="component" value="Unassembled WGS sequence"/>
</dbReference>
<dbReference type="EMBL" id="BMAU01021149">
    <property type="protein sequence ID" value="GFX92547.1"/>
    <property type="molecule type" value="Genomic_DNA"/>
</dbReference>
<evidence type="ECO:0000256" key="1">
    <source>
        <dbReference type="SAM" id="MobiDB-lite"/>
    </source>
</evidence>
<keyword evidence="4" id="KW-1185">Reference proteome</keyword>
<dbReference type="Pfam" id="PF20700">
    <property type="entry name" value="Mutator"/>
    <property type="match status" value="1"/>
</dbReference>
<gene>
    <name evidence="3" type="primary">AVEN_99911_1</name>
    <name evidence="3" type="ORF">TNCV_2520061</name>
</gene>
<feature type="region of interest" description="Disordered" evidence="1">
    <location>
        <begin position="559"/>
        <end position="581"/>
    </location>
</feature>
<feature type="domain" description="Mutator-like transposase" evidence="2">
    <location>
        <begin position="71"/>
        <end position="434"/>
    </location>
</feature>
<evidence type="ECO:0000259" key="2">
    <source>
        <dbReference type="Pfam" id="PF20700"/>
    </source>
</evidence>
<dbReference type="PANTHER" id="PTHR33309:SF3">
    <property type="entry name" value="CCHC-TYPE DOMAIN-CONTAINING PROTEIN"/>
    <property type="match status" value="1"/>
</dbReference>
<organism evidence="3 4">
    <name type="scientific">Trichonephila clavipes</name>
    <name type="common">Golden silk orbweaver</name>
    <name type="synonym">Nephila clavipes</name>
    <dbReference type="NCBI Taxonomy" id="2585209"/>
    <lineage>
        <taxon>Eukaryota</taxon>
        <taxon>Metazoa</taxon>
        <taxon>Ecdysozoa</taxon>
        <taxon>Arthropoda</taxon>
        <taxon>Chelicerata</taxon>
        <taxon>Arachnida</taxon>
        <taxon>Araneae</taxon>
        <taxon>Araneomorphae</taxon>
        <taxon>Entelegynae</taxon>
        <taxon>Araneoidea</taxon>
        <taxon>Nephilidae</taxon>
        <taxon>Trichonephila</taxon>
    </lineage>
</organism>
<dbReference type="PANTHER" id="PTHR33309">
    <property type="entry name" value="KERATIN, ULTRA HIGH-SULFUR MATRIX PROTEIN-LIKE"/>
    <property type="match status" value="1"/>
</dbReference>
<sequence length="581" mass="65823">MDLISSRYRKPKGRPTKRRKMLAENSKKRWQKSSKTVDEKNSNSMVLQRDTLSEPSTSSQPEESYIFTHKAVFSELLQKVPCKYCTNCTFVIKQHHSMGYSTKMELLCESCHESYGSVFSSFQDAKNSHDINSKLVSAFLSIGRGHAALETFSSVLNMPTMDRKTFAKCMHNLSVKNKEVKKKMLEMSRQAAREAHVKVDASLKNQEIIDVSVSYDGTWQKRGHTSNLGLGIIIDILSGLVLDFEVLSKYCHNCVVAGRDMGVDSAEFHIWQKGHADECDKNFDGTSGAMEMHAALIMWRRSISDCQMRFVSMLSDGDSKTFQFLSDNKIYGSDIKIEKEECLNHIAKRLGTSLRNKVKEWKVKKKVTLGGRKQGSLTDKNITKLQNYYRKAIKDNVPDTDKMKTAIYASLMHCSSTDKKPMHGKCPEGESSWCFYKRAIAKGETPGSHSSMKTYLSPQVVEKIMPVYQRLASDTILERCVAGKTQNSNESLHSCIWRKCPKEVFVSKRRLEIAVTDAIEKHNLGYVKSLEAKEDSCLIDSFSLTIAERQDKRRISQNISTKQKRKRNATNTNAAYSAGAF</sequence>
<reference evidence="3" key="1">
    <citation type="submission" date="2020-08" db="EMBL/GenBank/DDBJ databases">
        <title>Multicomponent nature underlies the extraordinary mechanical properties of spider dragline silk.</title>
        <authorList>
            <person name="Kono N."/>
            <person name="Nakamura H."/>
            <person name="Mori M."/>
            <person name="Yoshida Y."/>
            <person name="Ohtoshi R."/>
            <person name="Malay A.D."/>
            <person name="Moran D.A.P."/>
            <person name="Tomita M."/>
            <person name="Numata K."/>
            <person name="Arakawa K."/>
        </authorList>
    </citation>
    <scope>NUCLEOTIDE SEQUENCE</scope>
</reference>
<dbReference type="AlphaFoldDB" id="A0A8X6RNW2"/>
<comment type="caution">
    <text evidence="3">The sequence shown here is derived from an EMBL/GenBank/DDBJ whole genome shotgun (WGS) entry which is preliminary data.</text>
</comment>
<name>A0A8X6RNW2_TRICX</name>
<protein>
    <recommendedName>
        <fullName evidence="2">Mutator-like transposase domain-containing protein</fullName>
    </recommendedName>
</protein>
<evidence type="ECO:0000313" key="3">
    <source>
        <dbReference type="EMBL" id="GFX92547.1"/>
    </source>
</evidence>
<feature type="region of interest" description="Disordered" evidence="1">
    <location>
        <begin position="1"/>
        <end position="60"/>
    </location>
</feature>
<evidence type="ECO:0000313" key="4">
    <source>
        <dbReference type="Proteomes" id="UP000887159"/>
    </source>
</evidence>
<feature type="compositionally biased region" description="Basic residues" evidence="1">
    <location>
        <begin position="7"/>
        <end position="20"/>
    </location>
</feature>